<dbReference type="AlphaFoldDB" id="A0A1X9LWV7"/>
<name>A0A1X9LWV7_9MICO</name>
<reference evidence="2 3" key="1">
    <citation type="submission" date="2017-04" db="EMBL/GenBank/DDBJ databases">
        <authorList>
            <person name="Afonso C.L."/>
            <person name="Miller P.J."/>
            <person name="Scott M.A."/>
            <person name="Spackman E."/>
            <person name="Goraichik I."/>
            <person name="Dimitrov K.M."/>
            <person name="Suarez D.L."/>
            <person name="Swayne D.E."/>
        </authorList>
    </citation>
    <scope>NUCLEOTIDE SEQUENCE [LARGE SCALE GENOMIC DNA]</scope>
    <source>
        <strain evidence="3">XA(T)</strain>
        <plasmid evidence="3">Plasmid unnamed2</plasmid>
    </source>
</reference>
<dbReference type="Pfam" id="PF01022">
    <property type="entry name" value="HTH_5"/>
    <property type="match status" value="1"/>
</dbReference>
<evidence type="ECO:0000313" key="3">
    <source>
        <dbReference type="Proteomes" id="UP000192775"/>
    </source>
</evidence>
<accession>A0A1X9LWV7</accession>
<dbReference type="EMBL" id="CP020717">
    <property type="protein sequence ID" value="ARJ07769.1"/>
    <property type="molecule type" value="Genomic_DNA"/>
</dbReference>
<dbReference type="Proteomes" id="UP000192775">
    <property type="component" value="Plasmid unnamed2"/>
</dbReference>
<evidence type="ECO:0000259" key="1">
    <source>
        <dbReference type="Pfam" id="PF01022"/>
    </source>
</evidence>
<feature type="domain" description="HTH arsR-type" evidence="1">
    <location>
        <begin position="21"/>
        <end position="65"/>
    </location>
</feature>
<dbReference type="SUPFAM" id="SSF46785">
    <property type="entry name" value="Winged helix' DNA-binding domain"/>
    <property type="match status" value="1"/>
</dbReference>
<dbReference type="KEGG" id="cphy:B5808_20470"/>
<keyword evidence="3" id="KW-1185">Reference proteome</keyword>
<geneLocation type="plasmid" evidence="2">
    <name>unnamed2</name>
</geneLocation>
<gene>
    <name evidence="2" type="ORF">B5808_20470</name>
</gene>
<dbReference type="InterPro" id="IPR036390">
    <property type="entry name" value="WH_DNA-bd_sf"/>
</dbReference>
<dbReference type="RefSeq" id="WP_085021902.1">
    <property type="nucleotide sequence ID" value="NZ_BMHD01000004.1"/>
</dbReference>
<dbReference type="GO" id="GO:0003700">
    <property type="term" value="F:DNA-binding transcription factor activity"/>
    <property type="evidence" value="ECO:0007669"/>
    <property type="project" value="InterPro"/>
</dbReference>
<protein>
    <recommendedName>
        <fullName evidence="1">HTH arsR-type domain-containing protein</fullName>
    </recommendedName>
</protein>
<dbReference type="Gene3D" id="1.10.10.10">
    <property type="entry name" value="Winged helix-like DNA-binding domain superfamily/Winged helix DNA-binding domain"/>
    <property type="match status" value="1"/>
</dbReference>
<keyword evidence="2" id="KW-0614">Plasmid</keyword>
<dbReference type="InterPro" id="IPR001845">
    <property type="entry name" value="HTH_ArsR_DNA-bd_dom"/>
</dbReference>
<dbReference type="InterPro" id="IPR036388">
    <property type="entry name" value="WH-like_DNA-bd_sf"/>
</dbReference>
<organism evidence="2 3">
    <name type="scientific">Cnuibacter physcomitrellae</name>
    <dbReference type="NCBI Taxonomy" id="1619308"/>
    <lineage>
        <taxon>Bacteria</taxon>
        <taxon>Bacillati</taxon>
        <taxon>Actinomycetota</taxon>
        <taxon>Actinomycetes</taxon>
        <taxon>Micrococcales</taxon>
        <taxon>Microbacteriaceae</taxon>
        <taxon>Cnuibacter</taxon>
    </lineage>
</organism>
<proteinExistence type="predicted"/>
<sequence>MVGVDKRQLVDEAFGSLPRQLILAALAKEPAHIGVRLAQLASATELKGATLDRHLRALMELEIVQADRPRELIRPGMTLQYRLNRPLYAELLQLWLERQELGQS</sequence>
<evidence type="ECO:0000313" key="2">
    <source>
        <dbReference type="EMBL" id="ARJ07769.1"/>
    </source>
</evidence>